<keyword evidence="3" id="KW-1185">Reference proteome</keyword>
<dbReference type="Proteomes" id="UP000800082">
    <property type="component" value="Unassembled WGS sequence"/>
</dbReference>
<feature type="transmembrane region" description="Helical" evidence="1">
    <location>
        <begin position="45"/>
        <end position="63"/>
    </location>
</feature>
<evidence type="ECO:0000313" key="3">
    <source>
        <dbReference type="Proteomes" id="UP000800082"/>
    </source>
</evidence>
<keyword evidence="1" id="KW-1133">Transmembrane helix</keyword>
<evidence type="ECO:0000256" key="1">
    <source>
        <dbReference type="SAM" id="Phobius"/>
    </source>
</evidence>
<name>A0A6A5R6E2_9PLEO</name>
<dbReference type="RefSeq" id="XP_033443974.1">
    <property type="nucleotide sequence ID" value="XM_033588165.1"/>
</dbReference>
<sequence length="88" mass="9711">WDPIVSTITLRATSVVTWLEEQDLELLISPGTGTFFRPNMNRESVLGLTFAILVLPLLSLHATTQLANLIEDWQTLGGIGSHHLGILF</sequence>
<keyword evidence="1" id="KW-0472">Membrane</keyword>
<reference evidence="2" key="1">
    <citation type="journal article" date="2020" name="Stud. Mycol.">
        <title>101 Dothideomycetes genomes: a test case for predicting lifestyles and emergence of pathogens.</title>
        <authorList>
            <person name="Haridas S."/>
            <person name="Albert R."/>
            <person name="Binder M."/>
            <person name="Bloem J."/>
            <person name="Labutti K."/>
            <person name="Salamov A."/>
            <person name="Andreopoulos B."/>
            <person name="Baker S."/>
            <person name="Barry K."/>
            <person name="Bills G."/>
            <person name="Bluhm B."/>
            <person name="Cannon C."/>
            <person name="Castanera R."/>
            <person name="Culley D."/>
            <person name="Daum C."/>
            <person name="Ezra D."/>
            <person name="Gonzalez J."/>
            <person name="Henrissat B."/>
            <person name="Kuo A."/>
            <person name="Liang C."/>
            <person name="Lipzen A."/>
            <person name="Lutzoni F."/>
            <person name="Magnuson J."/>
            <person name="Mondo S."/>
            <person name="Nolan M."/>
            <person name="Ohm R."/>
            <person name="Pangilinan J."/>
            <person name="Park H.-J."/>
            <person name="Ramirez L."/>
            <person name="Alfaro M."/>
            <person name="Sun H."/>
            <person name="Tritt A."/>
            <person name="Yoshinaga Y."/>
            <person name="Zwiers L.-H."/>
            <person name="Turgeon B."/>
            <person name="Goodwin S."/>
            <person name="Spatafora J."/>
            <person name="Crous P."/>
            <person name="Grigoriev I."/>
        </authorList>
    </citation>
    <scope>NUCLEOTIDE SEQUENCE</scope>
    <source>
        <strain evidence="2">CBS 183.55</strain>
    </source>
</reference>
<keyword evidence="1" id="KW-0812">Transmembrane</keyword>
<proteinExistence type="predicted"/>
<gene>
    <name evidence="2" type="ORF">M421DRAFT_20590</name>
</gene>
<dbReference type="OrthoDB" id="3942396at2759"/>
<organism evidence="2 3">
    <name type="scientific">Didymella exigua CBS 183.55</name>
    <dbReference type="NCBI Taxonomy" id="1150837"/>
    <lineage>
        <taxon>Eukaryota</taxon>
        <taxon>Fungi</taxon>
        <taxon>Dikarya</taxon>
        <taxon>Ascomycota</taxon>
        <taxon>Pezizomycotina</taxon>
        <taxon>Dothideomycetes</taxon>
        <taxon>Pleosporomycetidae</taxon>
        <taxon>Pleosporales</taxon>
        <taxon>Pleosporineae</taxon>
        <taxon>Didymellaceae</taxon>
        <taxon>Didymella</taxon>
    </lineage>
</organism>
<protein>
    <submittedName>
        <fullName evidence="2">Uncharacterized protein</fullName>
    </submittedName>
</protein>
<dbReference type="EMBL" id="ML979001">
    <property type="protein sequence ID" value="KAF1923721.1"/>
    <property type="molecule type" value="Genomic_DNA"/>
</dbReference>
<accession>A0A6A5R6E2</accession>
<evidence type="ECO:0000313" key="2">
    <source>
        <dbReference type="EMBL" id="KAF1923721.1"/>
    </source>
</evidence>
<feature type="non-terminal residue" evidence="2">
    <location>
        <position position="1"/>
    </location>
</feature>
<dbReference type="AlphaFoldDB" id="A0A6A5R6E2"/>
<feature type="non-terminal residue" evidence="2">
    <location>
        <position position="88"/>
    </location>
</feature>
<dbReference type="GeneID" id="54345812"/>